<dbReference type="RefSeq" id="XP_024498954.1">
    <property type="nucleotide sequence ID" value="XM_024649540.1"/>
</dbReference>
<dbReference type="GeneID" id="36384554"/>
<evidence type="ECO:0000313" key="1">
    <source>
        <dbReference type="EMBL" id="CEF59743.1"/>
    </source>
</evidence>
<dbReference type="SUPFAM" id="SSF49899">
    <property type="entry name" value="Concanavalin A-like lectins/glucanases"/>
    <property type="match status" value="1"/>
</dbReference>
<reference evidence="1" key="2">
    <citation type="submission" date="2014-09" db="EMBL/GenBank/DDBJ databases">
        <authorList>
            <person name="Aslett A.Martin."/>
        </authorList>
    </citation>
    <scope>NUCLEOTIDE SEQUENCE</scope>
    <source>
        <strain evidence="1">ED321 Heterogonic</strain>
    </source>
</reference>
<dbReference type="GO" id="GO:0030246">
    <property type="term" value="F:carbohydrate binding"/>
    <property type="evidence" value="ECO:0007669"/>
    <property type="project" value="UniProtKB-KW"/>
</dbReference>
<evidence type="ECO:0000313" key="3">
    <source>
        <dbReference type="WBParaSite" id="SRAE_X000148800.1"/>
    </source>
</evidence>
<dbReference type="InterPro" id="IPR013320">
    <property type="entry name" value="ConA-like_dom_sf"/>
</dbReference>
<evidence type="ECO:0000313" key="2">
    <source>
        <dbReference type="Proteomes" id="UP000035682"/>
    </source>
</evidence>
<name>A0A090KQF1_STRRB</name>
<keyword evidence="1" id="KW-0430">Lectin</keyword>
<reference evidence="2" key="1">
    <citation type="submission" date="2014-09" db="EMBL/GenBank/DDBJ databases">
        <authorList>
            <person name="Martin A.A."/>
        </authorList>
    </citation>
    <scope>NUCLEOTIDE SEQUENCE</scope>
    <source>
        <strain evidence="2">ED321</strain>
    </source>
</reference>
<dbReference type="WBParaSite" id="SRAE_X000148800.1">
    <property type="protein sequence ID" value="SRAE_X000148800.1"/>
    <property type="gene ID" value="WBGene00267060"/>
</dbReference>
<dbReference type="Gene3D" id="2.60.120.200">
    <property type="match status" value="1"/>
</dbReference>
<proteinExistence type="predicted"/>
<dbReference type="WormBase" id="SRAE_X000148800">
    <property type="protein sequence ID" value="SRP08864"/>
    <property type="gene ID" value="WBGene00267060"/>
</dbReference>
<gene>
    <name evidence="1 3 4" type="ORF">SRAE_X000148800</name>
</gene>
<dbReference type="OrthoDB" id="5914193at2759"/>
<dbReference type="EMBL" id="LN609396">
    <property type="protein sequence ID" value="CEF59743.1"/>
    <property type="molecule type" value="Genomic_DNA"/>
</dbReference>
<keyword evidence="2" id="KW-1185">Reference proteome</keyword>
<sequence>MKFDYDYDTFFSENFSCSPINCNFNNDNFCEWVSLDDDSDIILTFSMYQMNIKEWSLDNQQKRKNYIYAGNTNNPNDIFILSTQKEVFFNQPSRILFDFYHAGIHGELKVCLNTINECPFSFSSSNLTMNARKWQKGEIIIPNISKHRIFIYASGLINNYFIGFDNIRLVQLNTFKKADCS</sequence>
<dbReference type="Proteomes" id="UP000035682">
    <property type="component" value="Unplaced"/>
</dbReference>
<accession>A0A090KQF1</accession>
<dbReference type="CTD" id="36384554"/>
<evidence type="ECO:0000313" key="4">
    <source>
        <dbReference type="WormBase" id="SRAE_X000148800"/>
    </source>
</evidence>
<dbReference type="OMA" id="PNISKHR"/>
<organism evidence="1">
    <name type="scientific">Strongyloides ratti</name>
    <name type="common">Parasitic roundworm</name>
    <dbReference type="NCBI Taxonomy" id="34506"/>
    <lineage>
        <taxon>Eukaryota</taxon>
        <taxon>Metazoa</taxon>
        <taxon>Ecdysozoa</taxon>
        <taxon>Nematoda</taxon>
        <taxon>Chromadorea</taxon>
        <taxon>Rhabditida</taxon>
        <taxon>Tylenchina</taxon>
        <taxon>Panagrolaimomorpha</taxon>
        <taxon>Strongyloidoidea</taxon>
        <taxon>Strongyloididae</taxon>
        <taxon>Strongyloides</taxon>
    </lineage>
</organism>
<dbReference type="AlphaFoldDB" id="A0A090KQF1"/>
<protein>
    <submittedName>
        <fullName evidence="1 3">Concanavalin A-like lectin/glucanases superfamily domain-containing protein</fullName>
    </submittedName>
</protein>
<reference evidence="3" key="3">
    <citation type="submission" date="2020-12" db="UniProtKB">
        <authorList>
            <consortium name="WormBaseParasite"/>
        </authorList>
    </citation>
    <scope>IDENTIFICATION</scope>
</reference>